<name>A0A6J0U1D4_9SAUR</name>
<dbReference type="InterPro" id="IPR001736">
    <property type="entry name" value="PLipase_D/transphosphatidylase"/>
</dbReference>
<dbReference type="SUPFAM" id="SSF56024">
    <property type="entry name" value="Phospholipase D/nuclease"/>
    <property type="match status" value="2"/>
</dbReference>
<dbReference type="SMART" id="SM00155">
    <property type="entry name" value="PLDc"/>
    <property type="match status" value="2"/>
</dbReference>
<dbReference type="PROSITE" id="PS50035">
    <property type="entry name" value="PLD"/>
    <property type="match status" value="2"/>
</dbReference>
<dbReference type="RefSeq" id="XP_020653100.2">
    <property type="nucleotide sequence ID" value="XM_020797441.2"/>
</dbReference>
<dbReference type="InterPro" id="IPR050874">
    <property type="entry name" value="Diverse_PLD-related"/>
</dbReference>
<feature type="transmembrane region" description="Helical" evidence="3">
    <location>
        <begin position="235"/>
        <end position="255"/>
    </location>
</feature>
<evidence type="ECO:0000256" key="2">
    <source>
        <dbReference type="SAM" id="MobiDB-lite"/>
    </source>
</evidence>
<dbReference type="InterPro" id="IPR032803">
    <property type="entry name" value="PLDc_3"/>
</dbReference>
<evidence type="ECO:0000313" key="5">
    <source>
        <dbReference type="Proteomes" id="UP001652642"/>
    </source>
</evidence>
<evidence type="ECO:0000256" key="1">
    <source>
        <dbReference type="ARBA" id="ARBA00008664"/>
    </source>
</evidence>
<feature type="compositionally biased region" description="Basic and acidic residues" evidence="2">
    <location>
        <begin position="23"/>
        <end position="41"/>
    </location>
</feature>
<accession>A0A6J0U1D4</accession>
<gene>
    <name evidence="6" type="primary">LOC110081057</name>
</gene>
<keyword evidence="3" id="KW-0812">Transmembrane</keyword>
<dbReference type="Gene3D" id="3.30.870.10">
    <property type="entry name" value="Endonuclease Chain A"/>
    <property type="match status" value="2"/>
</dbReference>
<feature type="compositionally biased region" description="Basic and acidic residues" evidence="2">
    <location>
        <begin position="90"/>
        <end position="99"/>
    </location>
</feature>
<feature type="region of interest" description="Disordered" evidence="2">
    <location>
        <begin position="1"/>
        <end position="139"/>
    </location>
</feature>
<feature type="domain" description="PLD phosphodiesterase" evidence="4">
    <location>
        <begin position="616"/>
        <end position="642"/>
    </location>
</feature>
<comment type="similarity">
    <text evidence="1">Belongs to the phospholipase D family.</text>
</comment>
<evidence type="ECO:0000256" key="3">
    <source>
        <dbReference type="SAM" id="Phobius"/>
    </source>
</evidence>
<dbReference type="OrthoDB" id="1923775at2759"/>
<feature type="compositionally biased region" description="Basic and acidic residues" evidence="2">
    <location>
        <begin position="7"/>
        <end position="16"/>
    </location>
</feature>
<dbReference type="PANTHER" id="PTHR10185">
    <property type="entry name" value="PHOSPHOLIPASE D - RELATED"/>
    <property type="match status" value="1"/>
</dbReference>
<dbReference type="Pfam" id="PF13918">
    <property type="entry name" value="PLDc_3"/>
    <property type="match status" value="1"/>
</dbReference>
<feature type="domain" description="PLD phosphodiesterase" evidence="4">
    <location>
        <begin position="401"/>
        <end position="428"/>
    </location>
</feature>
<proteinExistence type="inferred from homology"/>
<feature type="compositionally biased region" description="Basic and acidic residues" evidence="2">
    <location>
        <begin position="124"/>
        <end position="135"/>
    </location>
</feature>
<reference evidence="6" key="1">
    <citation type="submission" date="2025-08" db="UniProtKB">
        <authorList>
            <consortium name="RefSeq"/>
        </authorList>
    </citation>
    <scope>IDENTIFICATION</scope>
</reference>
<keyword evidence="3" id="KW-0472">Membrane</keyword>
<organism evidence="5 6">
    <name type="scientific">Pogona vitticeps</name>
    <name type="common">central bearded dragon</name>
    <dbReference type="NCBI Taxonomy" id="103695"/>
    <lineage>
        <taxon>Eukaryota</taxon>
        <taxon>Metazoa</taxon>
        <taxon>Chordata</taxon>
        <taxon>Craniata</taxon>
        <taxon>Vertebrata</taxon>
        <taxon>Euteleostomi</taxon>
        <taxon>Lepidosauria</taxon>
        <taxon>Squamata</taxon>
        <taxon>Bifurcata</taxon>
        <taxon>Unidentata</taxon>
        <taxon>Episquamata</taxon>
        <taxon>Toxicofera</taxon>
        <taxon>Iguania</taxon>
        <taxon>Acrodonta</taxon>
        <taxon>Agamidae</taxon>
        <taxon>Amphibolurinae</taxon>
        <taxon>Pogona</taxon>
    </lineage>
</organism>
<evidence type="ECO:0000259" key="4">
    <source>
        <dbReference type="PROSITE" id="PS50035"/>
    </source>
</evidence>
<keyword evidence="3" id="KW-1133">Transmembrane helix</keyword>
<keyword evidence="5" id="KW-1185">Reference proteome</keyword>
<protein>
    <submittedName>
        <fullName evidence="6">5'-3' exonuclease PLD3-like isoform X1</fullName>
    </submittedName>
</protein>
<dbReference type="GeneID" id="110081057"/>
<sequence length="697" mass="77742">MRRKDPARRESRDTPLRRSSRLQPEKVEPEVRSGDADKQVSREPPSLKGSRSNDILQPRESIKAHRKQVHLSEDDSPPDPLRGPLPQSEPEARKDDRPTVSESESPLSPFVRLRRLAAPPEEETPGRRKGEEELQKPNLDWEVVKDERARLRVLETRRPQSMKGAPPAEEVTPSLQSPVENKALGRPARAGIGSRAGWGLRMEKTASSMLRAEVLPAGKPSRKGILVSPQRFRPLTALCFLLFLLVMGFACWFVWKHGIPGAWTGLMGYGQWKLSSFPSLWSETEECSNQCRVVLAESLPANLHLKSPNPSIYQAWVDLLAEAHSSVEIAAFYFTLRDSDLHVQDPSSQQGKAVFEALRGLPARGVKLSIAVNSPQLSENDTDDLARHGADVRYVNMKRLTGGVVHTKFWVVDQKHVYIGSANMDWRSLTQVKELGAVIYNCSCLAADLHRIFAIYHLLGEEGASVPASWPGGLTAESSLRHPLKLQLNGTDAEVYLSSSPPALCSKGRTSDLTAILSTIKDAEDFVYIAVMDYEPQCSFCKPKRFWPVIDDALRTAACERGVNVRLLLSCWRHSRPSMFVFLESLSVLSREPLGCPIEVKLFAVPSGGEQPPIPYAHVSHNKYMVTDRLAYIGTSNWSEDYFVNTTGVGLVVSQRDSASAHPPGFTLRQQLEEVFLRDWISAHAKPLSRHRECAKV</sequence>
<dbReference type="PANTHER" id="PTHR10185:SF26">
    <property type="entry name" value="PHOSPHOLIPASE D FAMILY, MEMBER 7"/>
    <property type="match status" value="1"/>
</dbReference>
<dbReference type="Proteomes" id="UP001652642">
    <property type="component" value="Chromosome 15"/>
</dbReference>
<evidence type="ECO:0000313" key="6">
    <source>
        <dbReference type="RefSeq" id="XP_020653100.2"/>
    </source>
</evidence>